<dbReference type="Proteomes" id="UP000178771">
    <property type="component" value="Unassembled WGS sequence"/>
</dbReference>
<proteinExistence type="predicted"/>
<accession>A0A1F4V378</accession>
<evidence type="ECO:0000313" key="2">
    <source>
        <dbReference type="Proteomes" id="UP000178771"/>
    </source>
</evidence>
<evidence type="ECO:0000313" key="1">
    <source>
        <dbReference type="EMBL" id="OGC51686.1"/>
    </source>
</evidence>
<reference evidence="1 2" key="1">
    <citation type="journal article" date="2016" name="Nat. Commun.">
        <title>Thousands of microbial genomes shed light on interconnected biogeochemical processes in an aquifer system.</title>
        <authorList>
            <person name="Anantharaman K."/>
            <person name="Brown C.T."/>
            <person name="Hug L.A."/>
            <person name="Sharon I."/>
            <person name="Castelle C.J."/>
            <person name="Probst A.J."/>
            <person name="Thomas B.C."/>
            <person name="Singh A."/>
            <person name="Wilkins M.J."/>
            <person name="Karaoz U."/>
            <person name="Brodie E.L."/>
            <person name="Williams K.H."/>
            <person name="Hubbard S.S."/>
            <person name="Banfield J.F."/>
        </authorList>
    </citation>
    <scope>NUCLEOTIDE SEQUENCE [LARGE SCALE GENOMIC DNA]</scope>
</reference>
<name>A0A1F4V378_UNCKA</name>
<dbReference type="AlphaFoldDB" id="A0A1F4V378"/>
<gene>
    <name evidence="1" type="ORF">A2982_03375</name>
</gene>
<sequence length="143" mass="15689">MRKIINTSALIVFLAVLLALPLGTFWFEGYEESQPQMPLAVDSAVLGVVDTKAINKNPAVDVAEEISLKLNLGKSRTEKFYNVLPEKYLGDSYKVIAAVPNDLAEKGVEAKLIMNPLSADLEVSMKDDSLAYSEISLFLIVLK</sequence>
<dbReference type="EMBL" id="MEVH01000015">
    <property type="protein sequence ID" value="OGC51686.1"/>
    <property type="molecule type" value="Genomic_DNA"/>
</dbReference>
<organism evidence="1 2">
    <name type="scientific">candidate division WWE3 bacterium RIFCSPLOWO2_01_FULL_39_13</name>
    <dbReference type="NCBI Taxonomy" id="1802624"/>
    <lineage>
        <taxon>Bacteria</taxon>
        <taxon>Katanobacteria</taxon>
    </lineage>
</organism>
<protein>
    <submittedName>
        <fullName evidence="1">Uncharacterized protein</fullName>
    </submittedName>
</protein>
<comment type="caution">
    <text evidence="1">The sequence shown here is derived from an EMBL/GenBank/DDBJ whole genome shotgun (WGS) entry which is preliminary data.</text>
</comment>
<dbReference type="STRING" id="1802624.A2982_03375"/>